<organism evidence="8">
    <name type="scientific">Scylla olivacea</name>
    <name type="common">Orange mud crab</name>
    <name type="synonym">Cancer olivacea</name>
    <dbReference type="NCBI Taxonomy" id="85551"/>
    <lineage>
        <taxon>Eukaryota</taxon>
        <taxon>Metazoa</taxon>
        <taxon>Ecdysozoa</taxon>
        <taxon>Arthropoda</taxon>
        <taxon>Crustacea</taxon>
        <taxon>Multicrustacea</taxon>
        <taxon>Malacostraca</taxon>
        <taxon>Eumalacostraca</taxon>
        <taxon>Eucarida</taxon>
        <taxon>Decapoda</taxon>
        <taxon>Pleocyemata</taxon>
        <taxon>Brachyura</taxon>
        <taxon>Eubrachyura</taxon>
        <taxon>Portunoidea</taxon>
        <taxon>Portunidae</taxon>
        <taxon>Portuninae</taxon>
        <taxon>Scylla</taxon>
    </lineage>
</organism>
<comment type="similarity">
    <text evidence="1">Belongs to the SWI5/SAE3 family.</text>
</comment>
<feature type="region of interest" description="Disordered" evidence="7">
    <location>
        <begin position="32"/>
        <end position="66"/>
    </location>
</feature>
<dbReference type="Pfam" id="PF07061">
    <property type="entry name" value="Swi5"/>
    <property type="match status" value="1"/>
</dbReference>
<dbReference type="AlphaFoldDB" id="A0A0N7ZBJ3"/>
<dbReference type="PANTHER" id="PTHR28529">
    <property type="entry name" value="DNA REPAIR PROTEIN SWI5 HOMOLOG"/>
    <property type="match status" value="1"/>
</dbReference>
<dbReference type="PANTHER" id="PTHR28529:SF2">
    <property type="entry name" value="DNA REPAIR PROTEIN SWI5 HOMOLOG"/>
    <property type="match status" value="1"/>
</dbReference>
<proteinExistence type="inferred from homology"/>
<dbReference type="EMBL" id="GDRN01082579">
    <property type="protein sequence ID" value="JAI61808.1"/>
    <property type="molecule type" value="Transcribed_RNA"/>
</dbReference>
<name>A0A0N7ZBJ3_SCYOL</name>
<evidence type="ECO:0000256" key="6">
    <source>
        <dbReference type="ARBA" id="ARBA00030081"/>
    </source>
</evidence>
<evidence type="ECO:0000256" key="5">
    <source>
        <dbReference type="ARBA" id="ARBA00025380"/>
    </source>
</evidence>
<comment type="function">
    <text evidence="5">Component of the swi5-sfr1 complex, a complex required for double-strand break repair via homologous recombination.</text>
</comment>
<protein>
    <recommendedName>
        <fullName evidence="2">DNA repair protein SWI5 homolog</fullName>
    </recommendedName>
    <alternativeName>
        <fullName evidence="6">Protein SAE3 homolog</fullName>
    </alternativeName>
</protein>
<evidence type="ECO:0000256" key="2">
    <source>
        <dbReference type="ARBA" id="ARBA00019825"/>
    </source>
</evidence>
<sequence length="216" mass="24598">MLLLEQDAELTKFNETSLLSSDLQPLYNMAFRSPFRSPRPSQDNSVDTTKTSTAGQSSASKSENTVGYIPQKDIEGDVVRYKRMETPQKSVLKRCLLSNTTPQRAGNSLHDCRRKSFSRQFNSPFRSPSSKLPQQQLQTPEDQLADLIKQETEIDKEIATLKESGFQVEELQGHIRNLHRYNEVKDAAQLVLGRLAELEQVTVKEMHKKYKVPVTD</sequence>
<dbReference type="InterPro" id="IPR010760">
    <property type="entry name" value="DNA-repair_Swi5"/>
</dbReference>
<keyword evidence="3" id="KW-0227">DNA damage</keyword>
<evidence type="ECO:0000256" key="7">
    <source>
        <dbReference type="SAM" id="MobiDB-lite"/>
    </source>
</evidence>
<dbReference type="GO" id="GO:0000724">
    <property type="term" value="P:double-strand break repair via homologous recombination"/>
    <property type="evidence" value="ECO:0007669"/>
    <property type="project" value="TreeGrafter"/>
</dbReference>
<dbReference type="GO" id="GO:0032798">
    <property type="term" value="C:Swi5-Sfr1 complex"/>
    <property type="evidence" value="ECO:0007669"/>
    <property type="project" value="TreeGrafter"/>
</dbReference>
<accession>A0A0N7ZBJ3</accession>
<keyword evidence="4" id="KW-0234">DNA repair</keyword>
<dbReference type="GO" id="GO:0034974">
    <property type="term" value="C:Swi5-Swi2 complex"/>
    <property type="evidence" value="ECO:0007669"/>
    <property type="project" value="TreeGrafter"/>
</dbReference>
<evidence type="ECO:0000256" key="4">
    <source>
        <dbReference type="ARBA" id="ARBA00023204"/>
    </source>
</evidence>
<evidence type="ECO:0000256" key="1">
    <source>
        <dbReference type="ARBA" id="ARBA00008060"/>
    </source>
</evidence>
<feature type="compositionally biased region" description="Polar residues" evidence="7">
    <location>
        <begin position="39"/>
        <end position="65"/>
    </location>
</feature>
<evidence type="ECO:0000313" key="8">
    <source>
        <dbReference type="EMBL" id="JAI61808.1"/>
    </source>
</evidence>
<evidence type="ECO:0000256" key="3">
    <source>
        <dbReference type="ARBA" id="ARBA00022763"/>
    </source>
</evidence>
<reference evidence="8" key="1">
    <citation type="submission" date="2015-09" db="EMBL/GenBank/DDBJ databases">
        <title>Scylla olivacea transcriptome.</title>
        <authorList>
            <person name="Ikhwanuddin M."/>
        </authorList>
    </citation>
    <scope>NUCLEOTIDE SEQUENCE</scope>
</reference>
<dbReference type="Gene3D" id="1.20.5.170">
    <property type="match status" value="1"/>
</dbReference>